<sequence length="421" mass="46910">MSEQRTYRVVFVATTGTEVRLFALIIRKGTVEALIISTGSLCCDESAEQPEEALKELGIPYISLTAVRGSIVSLLKDLEPDVVVVGSDQEYVRRAFLYAADGLGIPTLLLQTGISSDALNTPDLATRRTIYRLQHHGWNILRKYAILLRTVIAVRWRPLRIAKEIVRDIRIAFTVEDAIGRFGSRTVAVSFRWQKQAMVSRGVDPDNIVIVGNPLIEPMDGAAEKNHTFSNGTDKRILFLTTAQVEHGKWTTERRSWFVSGVIDRLAPLLSESVHLVVNIHPVESLAEYEQIVDMCSERPPITLTKDPLSATLVAGSDIILVGGYSTSILEMSTLCKPVLLLNLFNEVEGIPYSDMGLAIYIQSLDKLEVFVAELLRNPSARKRLSDSTREFCEKNPELVDGKAAERLSNLILELAETHRR</sequence>
<dbReference type="AlphaFoldDB" id="A0A0F9VFJ4"/>
<evidence type="ECO:0000313" key="1">
    <source>
        <dbReference type="EMBL" id="KKN72331.1"/>
    </source>
</evidence>
<proteinExistence type="predicted"/>
<evidence type="ECO:0008006" key="2">
    <source>
        <dbReference type="Google" id="ProtNLM"/>
    </source>
</evidence>
<accession>A0A0F9VFJ4</accession>
<protein>
    <recommendedName>
        <fullName evidence="2">UDP-N-acetylglucosamine 2-epimerase domain-containing protein</fullName>
    </recommendedName>
</protein>
<gene>
    <name evidence="1" type="ORF">LCGC14_0411580</name>
</gene>
<comment type="caution">
    <text evidence="1">The sequence shown here is derived from an EMBL/GenBank/DDBJ whole genome shotgun (WGS) entry which is preliminary data.</text>
</comment>
<dbReference type="SUPFAM" id="SSF53756">
    <property type="entry name" value="UDP-Glycosyltransferase/glycogen phosphorylase"/>
    <property type="match status" value="1"/>
</dbReference>
<dbReference type="EMBL" id="LAZR01000364">
    <property type="protein sequence ID" value="KKN72331.1"/>
    <property type="molecule type" value="Genomic_DNA"/>
</dbReference>
<name>A0A0F9VFJ4_9ZZZZ</name>
<organism evidence="1">
    <name type="scientific">marine sediment metagenome</name>
    <dbReference type="NCBI Taxonomy" id="412755"/>
    <lineage>
        <taxon>unclassified sequences</taxon>
        <taxon>metagenomes</taxon>
        <taxon>ecological metagenomes</taxon>
    </lineage>
</organism>
<reference evidence="1" key="1">
    <citation type="journal article" date="2015" name="Nature">
        <title>Complex archaea that bridge the gap between prokaryotes and eukaryotes.</title>
        <authorList>
            <person name="Spang A."/>
            <person name="Saw J.H."/>
            <person name="Jorgensen S.L."/>
            <person name="Zaremba-Niedzwiedzka K."/>
            <person name="Martijn J."/>
            <person name="Lind A.E."/>
            <person name="van Eijk R."/>
            <person name="Schleper C."/>
            <person name="Guy L."/>
            <person name="Ettema T.J."/>
        </authorList>
    </citation>
    <scope>NUCLEOTIDE SEQUENCE</scope>
</reference>